<accession>A0A0L9U0P7</accession>
<proteinExistence type="predicted"/>
<dbReference type="Proteomes" id="UP000053144">
    <property type="component" value="Chromosome 2"/>
</dbReference>
<dbReference type="Gramene" id="KOM36365">
    <property type="protein sequence ID" value="KOM36365"/>
    <property type="gene ID" value="LR48_Vigan02g251500"/>
</dbReference>
<reference evidence="2" key="1">
    <citation type="journal article" date="2015" name="Proc. Natl. Acad. Sci. U.S.A.">
        <title>Genome sequencing of adzuki bean (Vigna angularis) provides insight into high starch and low fat accumulation and domestication.</title>
        <authorList>
            <person name="Yang K."/>
            <person name="Tian Z."/>
            <person name="Chen C."/>
            <person name="Luo L."/>
            <person name="Zhao B."/>
            <person name="Wang Z."/>
            <person name="Yu L."/>
            <person name="Li Y."/>
            <person name="Sun Y."/>
            <person name="Li W."/>
            <person name="Chen Y."/>
            <person name="Li Y."/>
            <person name="Zhang Y."/>
            <person name="Ai D."/>
            <person name="Zhao J."/>
            <person name="Shang C."/>
            <person name="Ma Y."/>
            <person name="Wu B."/>
            <person name="Wang M."/>
            <person name="Gao L."/>
            <person name="Sun D."/>
            <person name="Zhang P."/>
            <person name="Guo F."/>
            <person name="Wang W."/>
            <person name="Li Y."/>
            <person name="Wang J."/>
            <person name="Varshney R.K."/>
            <person name="Wang J."/>
            <person name="Ling H.Q."/>
            <person name="Wan P."/>
        </authorList>
    </citation>
    <scope>NUCLEOTIDE SEQUENCE</scope>
    <source>
        <strain evidence="2">cv. Jingnong 6</strain>
    </source>
</reference>
<organism evidence="1 2">
    <name type="scientific">Phaseolus angularis</name>
    <name type="common">Azuki bean</name>
    <name type="synonym">Vigna angularis</name>
    <dbReference type="NCBI Taxonomy" id="3914"/>
    <lineage>
        <taxon>Eukaryota</taxon>
        <taxon>Viridiplantae</taxon>
        <taxon>Streptophyta</taxon>
        <taxon>Embryophyta</taxon>
        <taxon>Tracheophyta</taxon>
        <taxon>Spermatophyta</taxon>
        <taxon>Magnoliopsida</taxon>
        <taxon>eudicotyledons</taxon>
        <taxon>Gunneridae</taxon>
        <taxon>Pentapetalae</taxon>
        <taxon>rosids</taxon>
        <taxon>fabids</taxon>
        <taxon>Fabales</taxon>
        <taxon>Fabaceae</taxon>
        <taxon>Papilionoideae</taxon>
        <taxon>50 kb inversion clade</taxon>
        <taxon>NPAAA clade</taxon>
        <taxon>indigoferoid/millettioid clade</taxon>
        <taxon>Phaseoleae</taxon>
        <taxon>Vigna</taxon>
    </lineage>
</organism>
<name>A0A0L9U0P7_PHAAN</name>
<dbReference type="AlphaFoldDB" id="A0A0L9U0P7"/>
<sequence>MFKIASHFGEMLSAKAFVQQMGALCEWIERVALCLMIRIANQVAMRLVGVCDYYSFLFEQRMSFALRVLKEHEPLSEVLA</sequence>
<dbReference type="EMBL" id="CM003372">
    <property type="protein sequence ID" value="KOM36365.1"/>
    <property type="molecule type" value="Genomic_DNA"/>
</dbReference>
<evidence type="ECO:0000313" key="1">
    <source>
        <dbReference type="EMBL" id="KOM36365.1"/>
    </source>
</evidence>
<gene>
    <name evidence="1" type="ORF">LR48_Vigan02g251500</name>
</gene>
<evidence type="ECO:0000313" key="2">
    <source>
        <dbReference type="Proteomes" id="UP000053144"/>
    </source>
</evidence>
<protein>
    <submittedName>
        <fullName evidence="1">Uncharacterized protein</fullName>
    </submittedName>
</protein>